<accession>A0A2U8GSU5</accession>
<proteinExistence type="predicted"/>
<name>A0A2U8GSU5_9RHOO</name>
<dbReference type="RefSeq" id="WP_108950466.1">
    <property type="nucleotide sequence ID" value="NZ_CP022187.1"/>
</dbReference>
<keyword evidence="2" id="KW-1185">Reference proteome</keyword>
<dbReference type="EMBL" id="CP022187">
    <property type="protein sequence ID" value="AWI76767.1"/>
    <property type="molecule type" value="Genomic_DNA"/>
</dbReference>
<gene>
    <name evidence="1" type="ORF">CEW83_17350</name>
</gene>
<dbReference type="Proteomes" id="UP000244930">
    <property type="component" value="Chromosome"/>
</dbReference>
<sequence length="324" mass="36451">MATELSLRSILLERLNRILNPAFEWKFTWTLLIAGFGLIGYQRLVQLAGSIEIIRPEARIKLELSSGADAALSALGIALVLLSCLFFYKLKFLPPLGKKTYKNLAAAASDIRKIMEENRRIFLSFGPNSSAGATGEIRNDPSSWQQLRQETICPNNEQIRNILKTVKRLSAVEQPIVEKMLSHIEAFAHHCENPNYDYRDNQFPREFSNLILGYCAKVNRSAIKVPTYGQWLNETAKQLGLRIDEAYIFGSALFGEETSDVDLLVKSPASSISEVKDQAALWEEVSTEFSAKFSLRLHMVVFSNLEADAYVGFISKVGHMERVI</sequence>
<organism evidence="1 2">
    <name type="scientific">Parazoarcus communis</name>
    <dbReference type="NCBI Taxonomy" id="41977"/>
    <lineage>
        <taxon>Bacteria</taxon>
        <taxon>Pseudomonadati</taxon>
        <taxon>Pseudomonadota</taxon>
        <taxon>Betaproteobacteria</taxon>
        <taxon>Rhodocyclales</taxon>
        <taxon>Zoogloeaceae</taxon>
        <taxon>Parazoarcus</taxon>
    </lineage>
</organism>
<dbReference type="KEGG" id="acom:CEW83_17350"/>
<dbReference type="AlphaFoldDB" id="A0A2U8GSU5"/>
<evidence type="ECO:0000313" key="2">
    <source>
        <dbReference type="Proteomes" id="UP000244930"/>
    </source>
</evidence>
<evidence type="ECO:0000313" key="1">
    <source>
        <dbReference type="EMBL" id="AWI76767.1"/>
    </source>
</evidence>
<reference evidence="1 2" key="1">
    <citation type="submission" date="2017-06" db="EMBL/GenBank/DDBJ databases">
        <title>Azoarcus.</title>
        <authorList>
            <person name="Woo J.-H."/>
            <person name="Kim H.-S."/>
        </authorList>
    </citation>
    <scope>NUCLEOTIDE SEQUENCE [LARGE SCALE GENOMIC DNA]</scope>
    <source>
        <strain evidence="1 2">TSPY31</strain>
    </source>
</reference>
<protein>
    <submittedName>
        <fullName evidence="1">Uncharacterized protein</fullName>
    </submittedName>
</protein>